<comment type="caution">
    <text evidence="1">The sequence shown here is derived from an EMBL/GenBank/DDBJ whole genome shotgun (WGS) entry which is preliminary data.</text>
</comment>
<reference evidence="1 2" key="1">
    <citation type="submission" date="2019-06" db="EMBL/GenBank/DDBJ databases">
        <title>Draft genomes of female and male turbot (Scophthalmus maximus).</title>
        <authorList>
            <person name="Xu H."/>
            <person name="Xu X.-W."/>
            <person name="Shao C."/>
            <person name="Chen S."/>
        </authorList>
    </citation>
    <scope>NUCLEOTIDE SEQUENCE [LARGE SCALE GENOMIC DNA]</scope>
    <source>
        <strain evidence="1">Ysfricsl-2016a</strain>
        <tissue evidence="1">Blood</tissue>
    </source>
</reference>
<name>A0A6A4TT21_SCOMX</name>
<sequence>MRPTGASQSPCMLLEKRTLIIVVTTVRVMEQSQQNVEGVSKKILIRRCRSTDTYESPRSHNWKRSLMFHHIDGPAVSYQMPFAANEMSLLSSWGRQKLCLPVCAFDEAAQINPQREVNEEHLLIVASHNTRRPRWAVFCVRQKKPSAQNVKIETKPELNGLKMRNIRNVRPSLLKQHRSQTDLWDLADKEQQCGITSETLEMTPLPRGDLCRRTKVPVKLKKKKPSDFEIASSRHRFKVNNKSSFKINSRILCFKAMHSCESALRPGSSIINLTDKLMVLGSLTQCWHHFVTFGKNVEHRNLRHQDGLISLSNTSGTVKQRFFVMSFVSRRVKPERLREATSLQTTQVNLSEKEVEEVRELCDLDKCRNPCFDWLIVSMDKLRDRLNASHWVSDLHGDGHYVVCCQLIVRFSLNDALACQKHYLLHQYGSLLHHGLKTMDRFQTGPFKCCQVHLRSDITEVDAAKCLLIKWRSGPTLCHMQRETAAKRSGFTGQFAFQ</sequence>
<accession>A0A6A4TT21</accession>
<proteinExistence type="predicted"/>
<evidence type="ECO:0000313" key="1">
    <source>
        <dbReference type="EMBL" id="KAF0047478.1"/>
    </source>
</evidence>
<dbReference type="EMBL" id="VEVO01000001">
    <property type="protein sequence ID" value="KAF0047478.1"/>
    <property type="molecule type" value="Genomic_DNA"/>
</dbReference>
<protein>
    <submittedName>
        <fullName evidence="1">Uncharacterized protein</fullName>
    </submittedName>
</protein>
<gene>
    <name evidence="1" type="ORF">F2P81_001111</name>
</gene>
<organism evidence="1 2">
    <name type="scientific">Scophthalmus maximus</name>
    <name type="common">Turbot</name>
    <name type="synonym">Psetta maxima</name>
    <dbReference type="NCBI Taxonomy" id="52904"/>
    <lineage>
        <taxon>Eukaryota</taxon>
        <taxon>Metazoa</taxon>
        <taxon>Chordata</taxon>
        <taxon>Craniata</taxon>
        <taxon>Vertebrata</taxon>
        <taxon>Euteleostomi</taxon>
        <taxon>Actinopterygii</taxon>
        <taxon>Neopterygii</taxon>
        <taxon>Teleostei</taxon>
        <taxon>Neoteleostei</taxon>
        <taxon>Acanthomorphata</taxon>
        <taxon>Carangaria</taxon>
        <taxon>Pleuronectiformes</taxon>
        <taxon>Pleuronectoidei</taxon>
        <taxon>Scophthalmidae</taxon>
        <taxon>Scophthalmus</taxon>
    </lineage>
</organism>
<dbReference type="Proteomes" id="UP000438429">
    <property type="component" value="Unassembled WGS sequence"/>
</dbReference>
<evidence type="ECO:0000313" key="2">
    <source>
        <dbReference type="Proteomes" id="UP000438429"/>
    </source>
</evidence>
<dbReference type="AlphaFoldDB" id="A0A6A4TT21"/>